<evidence type="ECO:0000313" key="2">
    <source>
        <dbReference type="Proteomes" id="UP000031668"/>
    </source>
</evidence>
<reference evidence="1 2" key="1">
    <citation type="journal article" date="2014" name="Genome Biol. Evol.">
        <title>The genome of the myxosporean Thelohanellus kitauei shows adaptations to nutrient acquisition within its fish host.</title>
        <authorList>
            <person name="Yang Y."/>
            <person name="Xiong J."/>
            <person name="Zhou Z."/>
            <person name="Huo F."/>
            <person name="Miao W."/>
            <person name="Ran C."/>
            <person name="Liu Y."/>
            <person name="Zhang J."/>
            <person name="Feng J."/>
            <person name="Wang M."/>
            <person name="Wang M."/>
            <person name="Wang L."/>
            <person name="Yao B."/>
        </authorList>
    </citation>
    <scope>NUCLEOTIDE SEQUENCE [LARGE SCALE GENOMIC DNA]</scope>
    <source>
        <strain evidence="1">Wuqing</strain>
    </source>
</reference>
<dbReference type="AlphaFoldDB" id="A0A0C2MFM6"/>
<comment type="caution">
    <text evidence="1">The sequence shown here is derived from an EMBL/GenBank/DDBJ whole genome shotgun (WGS) entry which is preliminary data.</text>
</comment>
<evidence type="ECO:0000313" key="1">
    <source>
        <dbReference type="EMBL" id="KII63159.1"/>
    </source>
</evidence>
<proteinExistence type="predicted"/>
<dbReference type="Proteomes" id="UP000031668">
    <property type="component" value="Unassembled WGS sequence"/>
</dbReference>
<keyword evidence="2" id="KW-1185">Reference proteome</keyword>
<organism evidence="1 2">
    <name type="scientific">Thelohanellus kitauei</name>
    <name type="common">Myxosporean</name>
    <dbReference type="NCBI Taxonomy" id="669202"/>
    <lineage>
        <taxon>Eukaryota</taxon>
        <taxon>Metazoa</taxon>
        <taxon>Cnidaria</taxon>
        <taxon>Myxozoa</taxon>
        <taxon>Myxosporea</taxon>
        <taxon>Bivalvulida</taxon>
        <taxon>Platysporina</taxon>
        <taxon>Myxobolidae</taxon>
        <taxon>Thelohanellus</taxon>
    </lineage>
</organism>
<dbReference type="EMBL" id="JWZT01004769">
    <property type="protein sequence ID" value="KII63159.1"/>
    <property type="molecule type" value="Genomic_DNA"/>
</dbReference>
<sequence length="133" mass="15504">MGSISMVSIREHGIKKLIKTNECRDGSKEILIDAHLINDLNILDRNLINLPCILYSNLLNAGHRFLERKETITATSFRSFLIQWCNTENLNYAIDSDFQPVNRYLSKFNMIVRLRPLSNDRTNLFRSASFLIW</sequence>
<name>A0A0C2MFM6_THEKT</name>
<accession>A0A0C2MFM6</accession>
<protein>
    <submittedName>
        <fullName evidence="1">Uncharacterized protein</fullName>
    </submittedName>
</protein>
<gene>
    <name evidence="1" type="ORF">RF11_11644</name>
</gene>